<evidence type="ECO:0000313" key="4">
    <source>
        <dbReference type="Proteomes" id="UP000010116"/>
    </source>
</evidence>
<dbReference type="Gene3D" id="3.20.20.140">
    <property type="entry name" value="Metal-dependent hydrolases"/>
    <property type="match status" value="1"/>
</dbReference>
<evidence type="ECO:0000259" key="2">
    <source>
        <dbReference type="Pfam" id="PF01979"/>
    </source>
</evidence>
<reference evidence="3 4" key="1">
    <citation type="journal article" date="2012" name="ISME J.">
        <title>Genomic insights to SAR86, an abundant and uncultivated marine bacterial lineage.</title>
        <authorList>
            <person name="Dupont C.L."/>
            <person name="Rusch D.B."/>
            <person name="Yooseph S."/>
            <person name="Lombardo M.J."/>
            <person name="Richter R.A."/>
            <person name="Valas R."/>
            <person name="Novotny M."/>
            <person name="Yee-Greenbaum J."/>
            <person name="Selengut J.D."/>
            <person name="Haft D.H."/>
            <person name="Halpern A.L."/>
            <person name="Lasken R.S."/>
            <person name="Nealson K."/>
            <person name="Friedman R."/>
            <person name="Venter J.C."/>
        </authorList>
    </citation>
    <scope>NUCLEOTIDE SEQUENCE [LARGE SCALE GENOMIC DNA]</scope>
</reference>
<dbReference type="InterPro" id="IPR051781">
    <property type="entry name" value="Metallo-dep_Hydrolase"/>
</dbReference>
<proteinExistence type="predicted"/>
<dbReference type="PANTHER" id="PTHR43135">
    <property type="entry name" value="ALPHA-D-RIBOSE 1-METHYLPHOSPHONATE 5-TRIPHOSPHATE DIPHOSPHATASE"/>
    <property type="match status" value="1"/>
</dbReference>
<evidence type="ECO:0000313" key="3">
    <source>
        <dbReference type="EMBL" id="EJP72491.1"/>
    </source>
</evidence>
<gene>
    <name evidence="3" type="ORF">NT02SARS_1104</name>
</gene>
<dbReference type="GO" id="GO:0016810">
    <property type="term" value="F:hydrolase activity, acting on carbon-nitrogen (but not peptide) bonds"/>
    <property type="evidence" value="ECO:0007669"/>
    <property type="project" value="InterPro"/>
</dbReference>
<dbReference type="InterPro" id="IPR011059">
    <property type="entry name" value="Metal-dep_hydrolase_composite"/>
</dbReference>
<accession>J5KHV3</accession>
<dbReference type="InterPro" id="IPR057744">
    <property type="entry name" value="OTAase-like"/>
</dbReference>
<dbReference type="EMBL" id="JH611190">
    <property type="protein sequence ID" value="EJP72491.1"/>
    <property type="molecule type" value="Genomic_DNA"/>
</dbReference>
<dbReference type="HOGENOM" id="CLU_023620_2_2_6"/>
<dbReference type="InterPro" id="IPR032466">
    <property type="entry name" value="Metal_Hydrolase"/>
</dbReference>
<organism evidence="3 4">
    <name type="scientific">SAR86 cluster bacterium SAR86B</name>
    <dbReference type="NCBI Taxonomy" id="1123867"/>
    <lineage>
        <taxon>Bacteria</taxon>
        <taxon>Pseudomonadati</taxon>
        <taxon>Pseudomonadota</taxon>
        <taxon>Gammaproteobacteria</taxon>
        <taxon>SAR86 cluster</taxon>
    </lineage>
</organism>
<evidence type="ECO:0000256" key="1">
    <source>
        <dbReference type="SAM" id="MobiDB-lite"/>
    </source>
</evidence>
<dbReference type="AlphaFoldDB" id="J5KHV3"/>
<protein>
    <submittedName>
        <fullName evidence="3">Xaa-Pro dipeptidase family enzyme</fullName>
    </submittedName>
</protein>
<dbReference type="SUPFAM" id="SSF51338">
    <property type="entry name" value="Composite domain of metallo-dependent hydrolases"/>
    <property type="match status" value="1"/>
</dbReference>
<dbReference type="InterPro" id="IPR006680">
    <property type="entry name" value="Amidohydro-rel"/>
</dbReference>
<name>J5KHV3_9GAMM</name>
<feature type="region of interest" description="Disordered" evidence="1">
    <location>
        <begin position="154"/>
        <end position="173"/>
    </location>
</feature>
<dbReference type="PANTHER" id="PTHR43135:SF3">
    <property type="entry name" value="ALPHA-D-RIBOSE 1-METHYLPHOSPHONATE 5-TRIPHOSPHATE DIPHOSPHATASE"/>
    <property type="match status" value="1"/>
</dbReference>
<dbReference type="CDD" id="cd01299">
    <property type="entry name" value="Met_dep_hydrolase_A"/>
    <property type="match status" value="1"/>
</dbReference>
<dbReference type="Pfam" id="PF01979">
    <property type="entry name" value="Amidohydro_1"/>
    <property type="match status" value="1"/>
</dbReference>
<sequence length="422" mass="46129">MKIIYIFTLFLSINTYALTYIHTSKFFDVESGKYQSDKTIIIENKKIIDIKDGYVNPSSNGNLIDLKGKFLFPGFMDMHVHFGQEYQSKAERPSKIERETQAILAADHALKTLKVGFTTVRQVGDSGLVAISLRDLINSNKIIGPTIYTSGKSIATTGGHADPTNGKSIDDYDHPKPEDGVINGPYDAFKAVRQRYKDGADGIKLTVTGGVLSVAKSGDNPQFTIDEINAVVDAAKDYGFWVAVHAHGPEGMKRAVIAGVDSVEHGTFMTEEIMDLMIKNNVYYVPTISAGEFVAQKSLIDNYFPDIVRPKAASVGPQIGNTFKKAHLRGVPIAFGTDAGVQAHGTNLDEFIYMVNYGMSPTDAIISATKNTAKLLDIYKEVGSIEVGKDADFVALTKDPLIDIQNIKATVFIMKEGKEILL</sequence>
<feature type="domain" description="Amidohydrolase-related" evidence="2">
    <location>
        <begin position="70"/>
        <end position="416"/>
    </location>
</feature>
<dbReference type="Gene3D" id="2.30.40.10">
    <property type="entry name" value="Urease, subunit C, domain 1"/>
    <property type="match status" value="1"/>
</dbReference>
<dbReference type="Proteomes" id="UP000010116">
    <property type="component" value="Unassembled WGS sequence"/>
</dbReference>
<dbReference type="SUPFAM" id="SSF51556">
    <property type="entry name" value="Metallo-dependent hydrolases"/>
    <property type="match status" value="1"/>
</dbReference>